<evidence type="ECO:0000313" key="1">
    <source>
        <dbReference type="EMBL" id="KDN26936.1"/>
    </source>
</evidence>
<dbReference type="OrthoDB" id="4404538at2"/>
<keyword evidence="2" id="KW-1185">Reference proteome</keyword>
<comment type="caution">
    <text evidence="1">The sequence shown here is derived from an EMBL/GenBank/DDBJ whole genome shotgun (WGS) entry which is preliminary data.</text>
</comment>
<dbReference type="Pfam" id="PF09965">
    <property type="entry name" value="DUF2199"/>
    <property type="match status" value="1"/>
</dbReference>
<proteinExistence type="predicted"/>
<name>A0A066UHM7_9VIBR</name>
<sequence>MAAIFSFKCSSCDEIHEGSPSFSFRAPDPYLEQSDEIQEAGKLGTDLCYYKDQDGYHYFARVVIEIPIIGMADPFLWGVWVSLSRESYEHYLDTYEEPDVNKNYFGWLCNYLPYYESTYAMATDVCPRMDGERPYLVIHETEHEFYSDYINGISVEKAQKIAELCMHG</sequence>
<dbReference type="Proteomes" id="UP000027219">
    <property type="component" value="Unassembled WGS sequence"/>
</dbReference>
<reference evidence="1 2" key="1">
    <citation type="submission" date="2014-02" db="EMBL/GenBank/DDBJ databases">
        <title>Vibrio fortis Dalian14 Genome Sequencing.</title>
        <authorList>
            <person name="Wang Y."/>
            <person name="Song L."/>
            <person name="Liu G."/>
            <person name="Ding J."/>
        </authorList>
    </citation>
    <scope>NUCLEOTIDE SEQUENCE [LARGE SCALE GENOMIC DNA]</scope>
    <source>
        <strain evidence="1 2">Dalian14</strain>
    </source>
</reference>
<dbReference type="EMBL" id="JFFR01000027">
    <property type="protein sequence ID" value="KDN26936.1"/>
    <property type="molecule type" value="Genomic_DNA"/>
</dbReference>
<evidence type="ECO:0000313" key="2">
    <source>
        <dbReference type="Proteomes" id="UP000027219"/>
    </source>
</evidence>
<evidence type="ECO:0008006" key="3">
    <source>
        <dbReference type="Google" id="ProtNLM"/>
    </source>
</evidence>
<accession>A0A066UHM7</accession>
<dbReference type="RefSeq" id="WP_032552279.1">
    <property type="nucleotide sequence ID" value="NZ_JFFR01000027.1"/>
</dbReference>
<dbReference type="AlphaFoldDB" id="A0A066UHM7"/>
<protein>
    <recommendedName>
        <fullName evidence="3">DUF2199 domain-containing protein</fullName>
    </recommendedName>
</protein>
<gene>
    <name evidence="1" type="ORF">VFDL14_18535</name>
</gene>
<dbReference type="InterPro" id="IPR018697">
    <property type="entry name" value="DUF2199"/>
</dbReference>
<organism evidence="1 2">
    <name type="scientific">Vibrio fortis</name>
    <dbReference type="NCBI Taxonomy" id="212667"/>
    <lineage>
        <taxon>Bacteria</taxon>
        <taxon>Pseudomonadati</taxon>
        <taxon>Pseudomonadota</taxon>
        <taxon>Gammaproteobacteria</taxon>
        <taxon>Vibrionales</taxon>
        <taxon>Vibrionaceae</taxon>
        <taxon>Vibrio</taxon>
    </lineage>
</organism>